<comment type="similarity">
    <text evidence="3">Belongs to the Bunyavirales RNA polymerase family.</text>
</comment>
<sequence>MSFDINKAQQLFKRFEICDDLTERTKMCLLLQQLCLDEEQPSAGYAAISIGYQVRHDLFLQLLAEYLEIPYTSDVSICYIESLLADATNIQSKDLESHILYTPDLVTISDGCLYIIDAKVQAFTHMQAENTYRKYEDAFSPVATKYGVELKVLVVTLNPEVTNIYCVPRPMLKFETEGVAPLVIHAQRIIADEIEALTHNCRELRDKYQNNNIFNRVRMHFDNQKYHEFLPWIDMPDTALDHYIENDSSWKALKERMNTEQFESLKNDINHYNILDKSSEDYYNHRTRSILRKYTEQNKSYINNLYDKSIKMHQNPNQADYLQPTEESLNKAFVLKEIQMVNDFECISTLTDCKPSQHFTWVPSESKTKRLIDMKGEENAMKLGRLMACIKEASINNTNTTKDNVLKNGACALLRSLQQSCDISLRIDEYANTIKTLRESNTNTHISFDAGETDIKISKNYSFKIKSGFAKENTKVWARVGKGYKKPKNMTNIELEELMEKRPKILDVQDDCLKDKAQKKWLNLRNSLSETMDQSLTSLHQYDHFHDAKSLEFANEISAPYINDALNSTASAILKDTSLLFKNMLATSHISSRDSYKFYFSKNINVCFIVLPCDSILKANSSIVYCCISIVDYLEEFYKYNLEDNLAYACQSRFIDPITETTTHKWLIVSKPYRLDKTRLGHLFKSYENFILQFSIQTYLLTCSLSKDHTYTKEEKNEWYKEAIALSYFSAVNITKSVTSIVDPGRYMVNNSLADFSNNFQYIIEKFDPRPKTLFSLIMYNRLKEGCKRINYECSKIRMKKIQFREDDMLNVGIESCEIKAIYNHYLTCAGISDVIIESQTFFYNCMKELHSQTQNMIKLYRVPLELELNYRNEYKKLKEVGKLNDFYTGQASISINYDTLVGALVKNYTAFGHGLLGLRKDIEMREGFNKPPGLIRTLSSSKSCVKHRKNTEDIMMANELSQIIDIEDIVKRSEHIKNFNQKYKTCYRADENELGITLTKKDIDRHLVQFKIQDYLSVESTRVFDELCNILDNKFEEIKQTINPIILNKVETINDIKTYHLFLWAILDLESDLHFTVFQKGQRTYNDREIYQGSYKNKLAMYYFEHIYKYFCGIHPEEMISEGGDRKVFKMNQVRKHDYRRMRDLRMQEIKRNKEMHEAAIQNALKKQEETETQSMAQKLLSSLSSSSEKIDPRLEQIRQELRKICLDKEDQPEKGKEKKPSTSKPTKRTIEIKEDTSLIRITNTELYHQGASFEPVEYINPINLFEINADQSKWSARDLTDKFIIMISLNPALYPSEKKTLILFLLKYMRKRLIITDDTMATLLNFKNLRAPTQSDDPFQILLKDYTRNYCRITQNWLQGNFNYSSSFIHVTCMTAFKDRLKLLPTDDRFGCLEINSSSLVHSDDNNTSVLIQTDKQGFLNELFNAGLAGWFLISIFRDTMEDFCVHLNDKKTYISRIIKEFISQVVVAGEPCPTWQRDILPILGNATFQSSMEDIYSLCSHLQTAICHGAPPSIITIAKGIIHSCVYSMYLQGYEMHNDPIKIFNIKRSWLPIQLGGIIKVPSYILALYGPASNDPWKLKTLLNKALRKREHIIPNFNISIDIPKKIELLQENDLLDLEPSEKFFLKFLVLFHPCFHLEEETEQDLEILDPECLRPSVLLRPRSFVTGKYLERFYTKQLFTSMVDSNEINTFILENPETTFSKPQTNDCYSRWSALKFKNVNFVQSLSLQSKSALLIDKIIHSKQNLIRASFIDDYLTNQNYEIQFGENTMIQGHLTYIEAYEKINTLITNMQLDINIVKDVCKSVLLSNKFLQLLLELDDNISYESSIKNTSNYISKFKSVYHTQDIINPPTKIIKAFLYPFRNLEDTELKMKSYLNTEINFLAYYLERTNYYKTYKTIFKDTYVNKANIDKDLLKSSLDSLLNKYSIETLVKVISKINSQAFSYFLMYNYKSRLMILKEYCPNPSRFLPILVGSHIKDNQFIYINILTNFVQRKNIELCSVINITPALSHLIDVFYSYFNFVEACVNPACRVSVMKTTLKHLTYKNINVCQGILNNTENIMMSDKRLCMIFMYKYGIQLTERQKDFCSSLVNTTRSINCEWYKAHIDRSHHIGPFSACYFTKNIQVKVSGTNKLIEKFIIELNDLAFLDSQEGSLTLQNILKRISNDLELDTNFFKTLNESKYLLPWRLYLRDDRKSLLFITKRYQRGIISGRVREVCPVQFNVTESANLPIYTIDDVDLIFKDDEEAQVYKNDEDVKTIVKLLVGPRLKLCIKRKMYKRLTNAGFDIQIYFCSLNWNRFINCNTLLSCLDSGRYEINLTEIYRCIADLKEEITENSKVFHIPFYNMHQDFFSEETTAFSYDTSDLDVTDYSGTVTSIASLPFGIPIPFANRIQSNISNLDLLFRGLTLCRKYTKIPRDRYNSMILYPVEDFEETCAIICAAFDLMKNLLSNGTRSGMYVLYYTCLYYCDRHGKYTILKEKFINYLKKYGYTTLGTNFYENDRLLELTKDIITLYTVIDKNESSYEYRIILSQFAENIAKYSIEKIQTLTRLQQERDQTELLIERHEDL</sequence>
<dbReference type="Gene3D" id="3.40.91.60">
    <property type="match status" value="1"/>
</dbReference>
<keyword evidence="6" id="KW-0548">Nucleotidyltransferase</keyword>
<dbReference type="InterPro" id="IPR007322">
    <property type="entry name" value="RNA_pol_bunyavir"/>
</dbReference>
<feature type="compositionally biased region" description="Basic and acidic residues" evidence="4">
    <location>
        <begin position="1207"/>
        <end position="1222"/>
    </location>
</feature>
<keyword evidence="1" id="KW-0808">Transferase</keyword>
<dbReference type="Pfam" id="PF15518">
    <property type="entry name" value="L_protein_N"/>
    <property type="match status" value="1"/>
</dbReference>
<dbReference type="InterPro" id="IPR048547">
    <property type="entry name" value="L_thumb_ring_bunyavir"/>
</dbReference>
<dbReference type="EMBL" id="MK618652">
    <property type="protein sequence ID" value="QEQ50490.1"/>
    <property type="molecule type" value="Viral_cRNA"/>
</dbReference>
<proteinExistence type="inferred from homology"/>
<accession>A0A5J6CUJ7</accession>
<protein>
    <submittedName>
        <fullName evidence="6">RNA-dependent RNA polymerase</fullName>
    </submittedName>
</protein>
<dbReference type="InterPro" id="IPR007099">
    <property type="entry name" value="RNA-dir_pol_NSvirus"/>
</dbReference>
<dbReference type="GO" id="GO:0006351">
    <property type="term" value="P:DNA-templated transcription"/>
    <property type="evidence" value="ECO:0007669"/>
    <property type="project" value="InterPro"/>
</dbReference>
<dbReference type="GO" id="GO:0016787">
    <property type="term" value="F:hydrolase activity"/>
    <property type="evidence" value="ECO:0007669"/>
    <property type="project" value="UniProtKB-KW"/>
</dbReference>
<dbReference type="GO" id="GO:0039694">
    <property type="term" value="P:viral RNA genome replication"/>
    <property type="evidence" value="ECO:0007669"/>
    <property type="project" value="InterPro"/>
</dbReference>
<name>A0A5J6CUJ7_9VIRU</name>
<feature type="region of interest" description="Disordered" evidence="4">
    <location>
        <begin position="1207"/>
        <end position="1230"/>
    </location>
</feature>
<evidence type="ECO:0000256" key="1">
    <source>
        <dbReference type="ARBA" id="ARBA00022679"/>
    </source>
</evidence>
<dbReference type="Pfam" id="PF21561">
    <property type="entry name" value="L_thumb_ring_vir"/>
    <property type="match status" value="1"/>
</dbReference>
<feature type="region of interest" description="Disordered" evidence="4">
    <location>
        <begin position="1166"/>
        <end position="1186"/>
    </location>
</feature>
<dbReference type="InterPro" id="IPR029124">
    <property type="entry name" value="L_protein_N"/>
</dbReference>
<evidence type="ECO:0000256" key="2">
    <source>
        <dbReference type="ARBA" id="ARBA00022801"/>
    </source>
</evidence>
<keyword evidence="2" id="KW-0378">Hydrolase</keyword>
<organism evidence="6">
    <name type="scientific">Fulton virus</name>
    <dbReference type="NCBI Taxonomy" id="2613796"/>
    <lineage>
        <taxon>Viruses</taxon>
        <taxon>Riboviria</taxon>
        <taxon>Orthornavirae</taxon>
        <taxon>Negarnaviricota</taxon>
    </lineage>
</organism>
<evidence type="ECO:0000256" key="3">
    <source>
        <dbReference type="ARBA" id="ARBA00034123"/>
    </source>
</evidence>
<keyword evidence="6" id="KW-0696">RNA-directed RNA polymerase</keyword>
<reference evidence="6" key="1">
    <citation type="journal article" date="2019" name="J. Gen. Virol.">
        <title>Discovery of two highly divergent negative-sense RNA viruses associated with the parasitic nematode, Capillaria hepatica, in wild Mus musculus from New York City.</title>
        <authorList>
            <person name="Williams S.H."/>
            <person name="Che X."/>
            <person name="Oleynik A."/>
            <person name="Garcia J.A."/>
            <person name="Muller D."/>
            <person name="Zabka T.S."/>
            <person name="Firth C."/>
            <person name="Corrigan R.M."/>
            <person name="Briese T."/>
            <person name="Jain K."/>
            <person name="Lipkin W.I."/>
        </authorList>
    </citation>
    <scope>NUCLEOTIDE SEQUENCE</scope>
    <source>
        <strain evidence="6">CHABV1/NYC/2014/M026/0243</strain>
    </source>
</reference>
<dbReference type="PROSITE" id="PS50525">
    <property type="entry name" value="RDRP_SSRNA_NEG_SEG"/>
    <property type="match status" value="1"/>
</dbReference>
<evidence type="ECO:0000259" key="5">
    <source>
        <dbReference type="PROSITE" id="PS50525"/>
    </source>
</evidence>
<evidence type="ECO:0000256" key="4">
    <source>
        <dbReference type="SAM" id="MobiDB-lite"/>
    </source>
</evidence>
<feature type="domain" description="RdRp catalytic" evidence="5">
    <location>
        <begin position="1256"/>
        <end position="1456"/>
    </location>
</feature>
<evidence type="ECO:0000313" key="6">
    <source>
        <dbReference type="EMBL" id="QEQ50490.1"/>
    </source>
</evidence>
<dbReference type="GO" id="GO:0003968">
    <property type="term" value="F:RNA-directed RNA polymerase activity"/>
    <property type="evidence" value="ECO:0007669"/>
    <property type="project" value="UniProtKB-KW"/>
</dbReference>
<dbReference type="Pfam" id="PF04196">
    <property type="entry name" value="Bunya_RdRp"/>
    <property type="match status" value="1"/>
</dbReference>